<name>B8C1I2_THAPS</name>
<evidence type="ECO:0000313" key="4">
    <source>
        <dbReference type="Proteomes" id="UP000001449"/>
    </source>
</evidence>
<feature type="coiled-coil region" evidence="1">
    <location>
        <begin position="173"/>
        <end position="217"/>
    </location>
</feature>
<protein>
    <recommendedName>
        <fullName evidence="5">Kinetochore protein Spc24</fullName>
    </recommendedName>
</protein>
<dbReference type="eggNOG" id="ENOG502QZGZ">
    <property type="taxonomic scope" value="Eukaryota"/>
</dbReference>
<dbReference type="Gene3D" id="3.30.160.570">
    <property type="entry name" value="Ncd80 complex, Spc24 subunit"/>
    <property type="match status" value="1"/>
</dbReference>
<dbReference type="EMBL" id="CM000641">
    <property type="protein sequence ID" value="EED92782.1"/>
    <property type="molecule type" value="Genomic_DNA"/>
</dbReference>
<evidence type="ECO:0008006" key="5">
    <source>
        <dbReference type="Google" id="ProtNLM"/>
    </source>
</evidence>
<dbReference type="PaxDb" id="35128-Thaps4308"/>
<gene>
    <name evidence="3" type="ORF">THAPSDRAFT_4308</name>
</gene>
<proteinExistence type="predicted"/>
<dbReference type="AlphaFoldDB" id="B8C1I2"/>
<dbReference type="KEGG" id="tps:THAPSDRAFT_4308"/>
<evidence type="ECO:0000256" key="2">
    <source>
        <dbReference type="SAM" id="MobiDB-lite"/>
    </source>
</evidence>
<keyword evidence="1" id="KW-0175">Coiled coil</keyword>
<dbReference type="HOGENOM" id="CLU_889934_0_0_1"/>
<reference evidence="3 4" key="1">
    <citation type="journal article" date="2004" name="Science">
        <title>The genome of the diatom Thalassiosira pseudonana: ecology, evolution, and metabolism.</title>
        <authorList>
            <person name="Armbrust E.V."/>
            <person name="Berges J.A."/>
            <person name="Bowler C."/>
            <person name="Green B.R."/>
            <person name="Martinez D."/>
            <person name="Putnam N.H."/>
            <person name="Zhou S."/>
            <person name="Allen A.E."/>
            <person name="Apt K.E."/>
            <person name="Bechner M."/>
            <person name="Brzezinski M.A."/>
            <person name="Chaal B.K."/>
            <person name="Chiovitti A."/>
            <person name="Davis A.K."/>
            <person name="Demarest M.S."/>
            <person name="Detter J.C."/>
            <person name="Glavina T."/>
            <person name="Goodstein D."/>
            <person name="Hadi M.Z."/>
            <person name="Hellsten U."/>
            <person name="Hildebrand M."/>
            <person name="Jenkins B.D."/>
            <person name="Jurka J."/>
            <person name="Kapitonov V.V."/>
            <person name="Kroger N."/>
            <person name="Lau W.W."/>
            <person name="Lane T.W."/>
            <person name="Larimer F.W."/>
            <person name="Lippmeier J.C."/>
            <person name="Lucas S."/>
            <person name="Medina M."/>
            <person name="Montsant A."/>
            <person name="Obornik M."/>
            <person name="Parker M.S."/>
            <person name="Palenik B."/>
            <person name="Pazour G.J."/>
            <person name="Richardson P.M."/>
            <person name="Rynearson T.A."/>
            <person name="Saito M.A."/>
            <person name="Schwartz D.C."/>
            <person name="Thamatrakoln K."/>
            <person name="Valentin K."/>
            <person name="Vardi A."/>
            <person name="Wilkerson F.P."/>
            <person name="Rokhsar D.S."/>
        </authorList>
    </citation>
    <scope>NUCLEOTIDE SEQUENCE [LARGE SCALE GENOMIC DNA]</scope>
    <source>
        <strain evidence="3 4">CCMP1335</strain>
    </source>
</reference>
<evidence type="ECO:0000313" key="3">
    <source>
        <dbReference type="EMBL" id="EED92782.1"/>
    </source>
</evidence>
<dbReference type="GeneID" id="7447501"/>
<reference evidence="3 4" key="2">
    <citation type="journal article" date="2008" name="Nature">
        <title>The Phaeodactylum genome reveals the evolutionary history of diatom genomes.</title>
        <authorList>
            <person name="Bowler C."/>
            <person name="Allen A.E."/>
            <person name="Badger J.H."/>
            <person name="Grimwood J."/>
            <person name="Jabbari K."/>
            <person name="Kuo A."/>
            <person name="Maheswari U."/>
            <person name="Martens C."/>
            <person name="Maumus F."/>
            <person name="Otillar R.P."/>
            <person name="Rayko E."/>
            <person name="Salamov A."/>
            <person name="Vandepoele K."/>
            <person name="Beszteri B."/>
            <person name="Gruber A."/>
            <person name="Heijde M."/>
            <person name="Katinka M."/>
            <person name="Mock T."/>
            <person name="Valentin K."/>
            <person name="Verret F."/>
            <person name="Berges J.A."/>
            <person name="Brownlee C."/>
            <person name="Cadoret J.P."/>
            <person name="Chiovitti A."/>
            <person name="Choi C.J."/>
            <person name="Coesel S."/>
            <person name="De Martino A."/>
            <person name="Detter J.C."/>
            <person name="Durkin C."/>
            <person name="Falciatore A."/>
            <person name="Fournet J."/>
            <person name="Haruta M."/>
            <person name="Huysman M.J."/>
            <person name="Jenkins B.D."/>
            <person name="Jiroutova K."/>
            <person name="Jorgensen R.E."/>
            <person name="Joubert Y."/>
            <person name="Kaplan A."/>
            <person name="Kroger N."/>
            <person name="Kroth P.G."/>
            <person name="La Roche J."/>
            <person name="Lindquist E."/>
            <person name="Lommer M."/>
            <person name="Martin-Jezequel V."/>
            <person name="Lopez P.J."/>
            <person name="Lucas S."/>
            <person name="Mangogna M."/>
            <person name="McGinnis K."/>
            <person name="Medlin L.K."/>
            <person name="Montsant A."/>
            <person name="Oudot-Le Secq M.P."/>
            <person name="Napoli C."/>
            <person name="Obornik M."/>
            <person name="Parker M.S."/>
            <person name="Petit J.L."/>
            <person name="Porcel B.M."/>
            <person name="Poulsen N."/>
            <person name="Robison M."/>
            <person name="Rychlewski L."/>
            <person name="Rynearson T.A."/>
            <person name="Schmutz J."/>
            <person name="Shapiro H."/>
            <person name="Siaut M."/>
            <person name="Stanley M."/>
            <person name="Sussman M.R."/>
            <person name="Taylor A.R."/>
            <person name="Vardi A."/>
            <person name="von Dassow P."/>
            <person name="Vyverman W."/>
            <person name="Willis A."/>
            <person name="Wyrwicz L.S."/>
            <person name="Rokhsar D.S."/>
            <person name="Weissenbach J."/>
            <person name="Armbrust E.V."/>
            <person name="Green B.R."/>
            <person name="Van de Peer Y."/>
            <person name="Grigoriev I.V."/>
        </authorList>
    </citation>
    <scope>NUCLEOTIDE SEQUENCE [LARGE SCALE GENOMIC DNA]</scope>
    <source>
        <strain evidence="3 4">CCMP1335</strain>
    </source>
</reference>
<dbReference type="InParanoid" id="B8C1I2"/>
<dbReference type="RefSeq" id="XP_002289245.1">
    <property type="nucleotide sequence ID" value="XM_002289209.1"/>
</dbReference>
<sequence>MNTPNIIPSGYADEREPNDAPSGSEKCSPNAGWMGDAIVKPKSEVEYRRVGVGGKQGDCTTSHSIRSFGVVCRCRPASWAHSQIRCRGLQLGNFHRRRTNGPMTSIAPSSIALAEAKEWADVASFMDDVLAGQVDQYTHLESAVQQGNSLINSISNQTDALHARSEEITNSITAEIEKENVALQNESNELATQIRAVQKLEEEAATLTKTNAEIIAKKRASEQNIPIYKAEAAEQIGKLDEIEMEHVKRIPKIKNQLSMFAELTNVKWDYNQKDVLAGEISLPSKFVHRKFAIDKEKLSKYEVTEQLWSIIEG</sequence>
<organism evidence="3 4">
    <name type="scientific">Thalassiosira pseudonana</name>
    <name type="common">Marine diatom</name>
    <name type="synonym">Cyclotella nana</name>
    <dbReference type="NCBI Taxonomy" id="35128"/>
    <lineage>
        <taxon>Eukaryota</taxon>
        <taxon>Sar</taxon>
        <taxon>Stramenopiles</taxon>
        <taxon>Ochrophyta</taxon>
        <taxon>Bacillariophyta</taxon>
        <taxon>Coscinodiscophyceae</taxon>
        <taxon>Thalassiosirophycidae</taxon>
        <taxon>Thalassiosirales</taxon>
        <taxon>Thalassiosiraceae</taxon>
        <taxon>Thalassiosira</taxon>
    </lineage>
</organism>
<accession>B8C1I2</accession>
<evidence type="ECO:0000256" key="1">
    <source>
        <dbReference type="SAM" id="Coils"/>
    </source>
</evidence>
<feature type="region of interest" description="Disordered" evidence="2">
    <location>
        <begin position="1"/>
        <end position="33"/>
    </location>
</feature>
<keyword evidence="4" id="KW-1185">Reference proteome</keyword>
<dbReference type="Proteomes" id="UP000001449">
    <property type="component" value="Chromosome 4"/>
</dbReference>